<accession>A0A1I4JZ89</accession>
<dbReference type="Proteomes" id="UP000199144">
    <property type="component" value="Unassembled WGS sequence"/>
</dbReference>
<dbReference type="GO" id="GO:0071949">
    <property type="term" value="F:FAD binding"/>
    <property type="evidence" value="ECO:0007669"/>
    <property type="project" value="InterPro"/>
</dbReference>
<protein>
    <submittedName>
        <fullName evidence="4">FAD/FMN-containing dehydrogenase</fullName>
    </submittedName>
</protein>
<dbReference type="InterPro" id="IPR006094">
    <property type="entry name" value="Oxid_FAD_bind_N"/>
</dbReference>
<dbReference type="GO" id="GO:1903457">
    <property type="term" value="P:lactate catabolic process"/>
    <property type="evidence" value="ECO:0007669"/>
    <property type="project" value="TreeGrafter"/>
</dbReference>
<dbReference type="OrthoDB" id="9811261at2"/>
<dbReference type="InterPro" id="IPR036318">
    <property type="entry name" value="FAD-bd_PCMH-like_sf"/>
</dbReference>
<keyword evidence="1" id="KW-0285">Flavoprotein</keyword>
<dbReference type="SUPFAM" id="SSF55103">
    <property type="entry name" value="FAD-linked oxidases, C-terminal domain"/>
    <property type="match status" value="1"/>
</dbReference>
<dbReference type="InterPro" id="IPR016166">
    <property type="entry name" value="FAD-bd_PCMH"/>
</dbReference>
<evidence type="ECO:0000313" key="5">
    <source>
        <dbReference type="Proteomes" id="UP000199144"/>
    </source>
</evidence>
<proteinExistence type="predicted"/>
<evidence type="ECO:0000313" key="4">
    <source>
        <dbReference type="EMBL" id="SFL71661.1"/>
    </source>
</evidence>
<dbReference type="STRING" id="254406.SAMN04488042_1011240"/>
<keyword evidence="2" id="KW-0274">FAD</keyword>
<dbReference type="Gene3D" id="3.30.465.10">
    <property type="match status" value="1"/>
</dbReference>
<dbReference type="RefSeq" id="WP_093091848.1">
    <property type="nucleotide sequence ID" value="NZ_FOTQ01000001.1"/>
</dbReference>
<dbReference type="GO" id="GO:0008720">
    <property type="term" value="F:D-lactate dehydrogenase (NAD+) activity"/>
    <property type="evidence" value="ECO:0007669"/>
    <property type="project" value="TreeGrafter"/>
</dbReference>
<name>A0A1I4JZ89_9RHOB</name>
<organism evidence="4 5">
    <name type="scientific">Shimia aestuarii</name>
    <dbReference type="NCBI Taxonomy" id="254406"/>
    <lineage>
        <taxon>Bacteria</taxon>
        <taxon>Pseudomonadati</taxon>
        <taxon>Pseudomonadota</taxon>
        <taxon>Alphaproteobacteria</taxon>
        <taxon>Rhodobacterales</taxon>
        <taxon>Roseobacteraceae</taxon>
    </lineage>
</organism>
<dbReference type="InterPro" id="IPR016169">
    <property type="entry name" value="FAD-bd_PCMH_sub2"/>
</dbReference>
<feature type="domain" description="FAD-binding PCMH-type" evidence="3">
    <location>
        <begin position="51"/>
        <end position="223"/>
    </location>
</feature>
<sequence>MTDSISGKSNLNWASFAEELAPVATISEPVLVKKRSRDFFWYSPILNSQLRRSFGDLVALPKTPEEMAHCLSVAYAHDAPIVLRGGGTGNYGQAVPLDGGLIIETTAMNRILDIGDGYVTAEAGANIEEINAALHAKGWELAIFPSTQDIATIGGFIAGGSSGIGSVAQGMLRDPGNIISLKAMSVEDTPKLRLFEGQDVNQIHHAWGLNGVITEVTLRTVPHQKWIGCMATFDSYPKAYGAGYALACAPDIHRKLVSTVDARICAYFPRLADHLRPGKHLMTSLVPVEDMDAYRALIAEQGGTVDLAMSETELKAAKLPHVFEFAYNHTTLQVLKADRSATYLQVGCPTPPDPAAITDLGPKLGDDVWQHHEFALLDGQIVSFDLPIVWYSTEDRLHEIEATYEANGFPVYDAHVCMVEGGGLKNADYRHLAWKKRMDPKGLLNSGKSLEWENVKHKTPEEIEAMIPE</sequence>
<dbReference type="SUPFAM" id="SSF56176">
    <property type="entry name" value="FAD-binding/transporter-associated domain-like"/>
    <property type="match status" value="1"/>
</dbReference>
<dbReference type="PROSITE" id="PS51387">
    <property type="entry name" value="FAD_PCMH"/>
    <property type="match status" value="1"/>
</dbReference>
<dbReference type="Pfam" id="PF01565">
    <property type="entry name" value="FAD_binding_4"/>
    <property type="match status" value="1"/>
</dbReference>
<gene>
    <name evidence="4" type="ORF">SAMN04488042_1011240</name>
</gene>
<keyword evidence="5" id="KW-1185">Reference proteome</keyword>
<dbReference type="GO" id="GO:0004458">
    <property type="term" value="F:D-lactate dehydrogenase (cytochrome) activity"/>
    <property type="evidence" value="ECO:0007669"/>
    <property type="project" value="TreeGrafter"/>
</dbReference>
<evidence type="ECO:0000259" key="3">
    <source>
        <dbReference type="PROSITE" id="PS51387"/>
    </source>
</evidence>
<dbReference type="EMBL" id="FOTQ01000001">
    <property type="protein sequence ID" value="SFL71661.1"/>
    <property type="molecule type" value="Genomic_DNA"/>
</dbReference>
<evidence type="ECO:0000256" key="2">
    <source>
        <dbReference type="ARBA" id="ARBA00022827"/>
    </source>
</evidence>
<evidence type="ECO:0000256" key="1">
    <source>
        <dbReference type="ARBA" id="ARBA00022630"/>
    </source>
</evidence>
<dbReference type="PANTHER" id="PTHR11748:SF119">
    <property type="entry name" value="D-2-HYDROXYGLUTARATE DEHYDROGENASE"/>
    <property type="match status" value="1"/>
</dbReference>
<dbReference type="InterPro" id="IPR016164">
    <property type="entry name" value="FAD-linked_Oxase-like_C"/>
</dbReference>
<dbReference type="PANTHER" id="PTHR11748">
    <property type="entry name" value="D-LACTATE DEHYDROGENASE"/>
    <property type="match status" value="1"/>
</dbReference>
<dbReference type="AlphaFoldDB" id="A0A1I4JZ89"/>
<reference evidence="4 5" key="1">
    <citation type="submission" date="2016-10" db="EMBL/GenBank/DDBJ databases">
        <authorList>
            <person name="de Groot N.N."/>
        </authorList>
    </citation>
    <scope>NUCLEOTIDE SEQUENCE [LARGE SCALE GENOMIC DNA]</scope>
    <source>
        <strain evidence="4 5">DSM 15283</strain>
    </source>
</reference>